<feature type="compositionally biased region" description="Basic and acidic residues" evidence="1">
    <location>
        <begin position="30"/>
        <end position="39"/>
    </location>
</feature>
<keyword evidence="3" id="KW-1185">Reference proteome</keyword>
<feature type="compositionally biased region" description="Low complexity" evidence="1">
    <location>
        <begin position="44"/>
        <end position="54"/>
    </location>
</feature>
<organism evidence="2 3">
    <name type="scientific">Lithospermum erythrorhizon</name>
    <name type="common">Purple gromwell</name>
    <name type="synonym">Lithospermum officinale var. erythrorhizon</name>
    <dbReference type="NCBI Taxonomy" id="34254"/>
    <lineage>
        <taxon>Eukaryota</taxon>
        <taxon>Viridiplantae</taxon>
        <taxon>Streptophyta</taxon>
        <taxon>Embryophyta</taxon>
        <taxon>Tracheophyta</taxon>
        <taxon>Spermatophyta</taxon>
        <taxon>Magnoliopsida</taxon>
        <taxon>eudicotyledons</taxon>
        <taxon>Gunneridae</taxon>
        <taxon>Pentapetalae</taxon>
        <taxon>asterids</taxon>
        <taxon>lamiids</taxon>
        <taxon>Boraginales</taxon>
        <taxon>Boraginaceae</taxon>
        <taxon>Boraginoideae</taxon>
        <taxon>Lithospermeae</taxon>
        <taxon>Lithospermum</taxon>
    </lineage>
</organism>
<name>A0AAV3PYX8_LITER</name>
<proteinExistence type="predicted"/>
<dbReference type="EMBL" id="BAABME010002840">
    <property type="protein sequence ID" value="GAA0156341.1"/>
    <property type="molecule type" value="Genomic_DNA"/>
</dbReference>
<evidence type="ECO:0000313" key="3">
    <source>
        <dbReference type="Proteomes" id="UP001454036"/>
    </source>
</evidence>
<feature type="region of interest" description="Disordered" evidence="1">
    <location>
        <begin position="1"/>
        <end position="57"/>
    </location>
</feature>
<evidence type="ECO:0000256" key="1">
    <source>
        <dbReference type="SAM" id="MobiDB-lite"/>
    </source>
</evidence>
<comment type="caution">
    <text evidence="2">The sequence shown here is derived from an EMBL/GenBank/DDBJ whole genome shotgun (WGS) entry which is preliminary data.</text>
</comment>
<dbReference type="Proteomes" id="UP001454036">
    <property type="component" value="Unassembled WGS sequence"/>
</dbReference>
<accession>A0AAV3PYX8</accession>
<evidence type="ECO:0000313" key="2">
    <source>
        <dbReference type="EMBL" id="GAA0156341.1"/>
    </source>
</evidence>
<protein>
    <submittedName>
        <fullName evidence="2">Uncharacterized protein</fullName>
    </submittedName>
</protein>
<sequence>MVGSGASGSSGSKRKSSEAGNIPSLNPSFEHPEGRDATKKKSKGSSSKTNGRSKLVIEEEYSKIIADREVNLKQINDLDEDEQELANMLKTELFGR</sequence>
<reference evidence="2 3" key="1">
    <citation type="submission" date="2024-01" db="EMBL/GenBank/DDBJ databases">
        <title>The complete chloroplast genome sequence of Lithospermum erythrorhizon: insights into the phylogenetic relationship among Boraginaceae species and the maternal lineages of purple gromwells.</title>
        <authorList>
            <person name="Okada T."/>
            <person name="Watanabe K."/>
        </authorList>
    </citation>
    <scope>NUCLEOTIDE SEQUENCE [LARGE SCALE GENOMIC DNA]</scope>
</reference>
<gene>
    <name evidence="2" type="ORF">LIER_13858</name>
</gene>
<dbReference type="AlphaFoldDB" id="A0AAV3PYX8"/>